<reference evidence="2 3" key="1">
    <citation type="submission" date="2021-02" db="EMBL/GenBank/DDBJ databases">
        <title>De Novo genome assembly of isolated myxobacteria.</title>
        <authorList>
            <person name="Stevens D.C."/>
        </authorList>
    </citation>
    <scope>NUCLEOTIDE SEQUENCE [LARGE SCALE GENOMIC DNA]</scope>
    <source>
        <strain evidence="3">SCPEA02</strain>
    </source>
</reference>
<keyword evidence="3" id="KW-1185">Reference proteome</keyword>
<gene>
    <name evidence="2" type="ORF">JY651_03785</name>
</gene>
<evidence type="ECO:0000313" key="3">
    <source>
        <dbReference type="Proteomes" id="UP000662747"/>
    </source>
</evidence>
<organism evidence="2 3">
    <name type="scientific">Pyxidicoccus parkwayensis</name>
    <dbReference type="NCBI Taxonomy" id="2813578"/>
    <lineage>
        <taxon>Bacteria</taxon>
        <taxon>Pseudomonadati</taxon>
        <taxon>Myxococcota</taxon>
        <taxon>Myxococcia</taxon>
        <taxon>Myxococcales</taxon>
        <taxon>Cystobacterineae</taxon>
        <taxon>Myxococcaceae</taxon>
        <taxon>Pyxidicoccus</taxon>
    </lineage>
</organism>
<proteinExistence type="predicted"/>
<dbReference type="Proteomes" id="UP000662747">
    <property type="component" value="Chromosome"/>
</dbReference>
<dbReference type="EMBL" id="CP071090">
    <property type="protein sequence ID" value="QSQ24108.1"/>
    <property type="molecule type" value="Genomic_DNA"/>
</dbReference>
<accession>A0ABX7NZF7</accession>
<dbReference type="InterPro" id="IPR021994">
    <property type="entry name" value="DUF3592"/>
</dbReference>
<protein>
    <submittedName>
        <fullName evidence="2">DUF3592 domain-containing protein</fullName>
    </submittedName>
</protein>
<feature type="domain" description="DUF3592" evidence="1">
    <location>
        <begin position="118"/>
        <end position="184"/>
    </location>
</feature>
<dbReference type="RefSeq" id="WP_206725675.1">
    <property type="nucleotide sequence ID" value="NZ_CP071090.1"/>
</dbReference>
<evidence type="ECO:0000313" key="2">
    <source>
        <dbReference type="EMBL" id="QSQ24108.1"/>
    </source>
</evidence>
<evidence type="ECO:0000259" key="1">
    <source>
        <dbReference type="Pfam" id="PF12158"/>
    </source>
</evidence>
<dbReference type="Pfam" id="PF12158">
    <property type="entry name" value="DUF3592"/>
    <property type="match status" value="1"/>
</dbReference>
<name>A0ABX7NZF7_9BACT</name>
<sequence>MELERLGHLLAAASTPGLQFPLEMIRENPSVPILTGLVLLVLGLLIGGEWLQGPSTNEDPTVAKPLRPAARTQGRQPASPASKLAMSLGCIALGAGLGLYGLRQSKRQGLLLRDGVPVTGRIVAIRHTRKRSSHVTYRFTDDNGQVREGVYATLFAEGPLDEWRVGTEVTVVYDAADSNKHTLDVDHVRRADAVLRRL</sequence>